<keyword evidence="5 9" id="KW-0812">Transmembrane</keyword>
<keyword evidence="7 9" id="KW-1133">Transmembrane helix</keyword>
<reference evidence="10 11" key="1">
    <citation type="submission" date="2024-11" db="EMBL/GenBank/DDBJ databases">
        <title>Adaptive evolution of stress response genes in parasites aligns with host niche diversity.</title>
        <authorList>
            <person name="Hahn C."/>
            <person name="Resl P."/>
        </authorList>
    </citation>
    <scope>NUCLEOTIDE SEQUENCE [LARGE SCALE GENOMIC DNA]</scope>
    <source>
        <strain evidence="10">EGGRZ-B1_66</strain>
        <tissue evidence="10">Body</tissue>
    </source>
</reference>
<dbReference type="PANTHER" id="PTHR13121:SF0">
    <property type="entry name" value="PHOSPHATIDYLINOSITOL GLYCAN ANCHOR BIOSYNTHESIS CLASS U PROTEIN"/>
    <property type="match status" value="1"/>
</dbReference>
<accession>A0ABD2Q391</accession>
<dbReference type="GO" id="GO:0005789">
    <property type="term" value="C:endoplasmic reticulum membrane"/>
    <property type="evidence" value="ECO:0007669"/>
    <property type="project" value="UniProtKB-SubCell"/>
</dbReference>
<name>A0ABD2Q391_9PLAT</name>
<evidence type="ECO:0000256" key="3">
    <source>
        <dbReference type="ARBA" id="ARBA00010026"/>
    </source>
</evidence>
<sequence>MSKLGFLFSLGALKLSLLPVMRLVPIWLVTLVATFVLMPIFWSAWLVAGSANANFYFAVCTVHWVGLSLLLSDFLNCYFRQKVFAQFGKELLDKNGTKLKIKTV</sequence>
<evidence type="ECO:0000313" key="10">
    <source>
        <dbReference type="EMBL" id="KAL3314019.1"/>
    </source>
</evidence>
<gene>
    <name evidence="10" type="ORF">Ciccas_007371</name>
</gene>
<comment type="similarity">
    <text evidence="3">Belongs to the PIGU family.</text>
</comment>
<dbReference type="GO" id="GO:0006506">
    <property type="term" value="P:GPI anchor biosynthetic process"/>
    <property type="evidence" value="ECO:0007669"/>
    <property type="project" value="UniProtKB-KW"/>
</dbReference>
<feature type="transmembrane region" description="Helical" evidence="9">
    <location>
        <begin position="55"/>
        <end position="75"/>
    </location>
</feature>
<protein>
    <submittedName>
        <fullName evidence="10">Uncharacterized protein</fullName>
    </submittedName>
</protein>
<organism evidence="10 11">
    <name type="scientific">Cichlidogyrus casuarinus</name>
    <dbReference type="NCBI Taxonomy" id="1844966"/>
    <lineage>
        <taxon>Eukaryota</taxon>
        <taxon>Metazoa</taxon>
        <taxon>Spiralia</taxon>
        <taxon>Lophotrochozoa</taxon>
        <taxon>Platyhelminthes</taxon>
        <taxon>Monogenea</taxon>
        <taxon>Monopisthocotylea</taxon>
        <taxon>Dactylogyridea</taxon>
        <taxon>Ancyrocephalidae</taxon>
        <taxon>Cichlidogyrus</taxon>
    </lineage>
</organism>
<keyword evidence="4" id="KW-0337">GPI-anchor biosynthesis</keyword>
<evidence type="ECO:0000256" key="7">
    <source>
        <dbReference type="ARBA" id="ARBA00022989"/>
    </source>
</evidence>
<feature type="transmembrane region" description="Helical" evidence="9">
    <location>
        <begin position="26"/>
        <end position="48"/>
    </location>
</feature>
<comment type="caution">
    <text evidence="10">The sequence shown here is derived from an EMBL/GenBank/DDBJ whole genome shotgun (WGS) entry which is preliminary data.</text>
</comment>
<keyword evidence="11" id="KW-1185">Reference proteome</keyword>
<dbReference type="InterPro" id="IPR009600">
    <property type="entry name" value="PIG-U"/>
</dbReference>
<comment type="pathway">
    <text evidence="2">Glycolipid biosynthesis; glycosylphosphatidylinositol-anchor biosynthesis.</text>
</comment>
<evidence type="ECO:0000256" key="2">
    <source>
        <dbReference type="ARBA" id="ARBA00004687"/>
    </source>
</evidence>
<evidence type="ECO:0000256" key="1">
    <source>
        <dbReference type="ARBA" id="ARBA00004477"/>
    </source>
</evidence>
<evidence type="ECO:0000256" key="8">
    <source>
        <dbReference type="ARBA" id="ARBA00023136"/>
    </source>
</evidence>
<keyword evidence="8 9" id="KW-0472">Membrane</keyword>
<dbReference type="PANTHER" id="PTHR13121">
    <property type="entry name" value="GPI TRANSAMIDASE COMPONENT PIG-U"/>
    <property type="match status" value="1"/>
</dbReference>
<evidence type="ECO:0000313" key="11">
    <source>
        <dbReference type="Proteomes" id="UP001626550"/>
    </source>
</evidence>
<dbReference type="Pfam" id="PF06728">
    <property type="entry name" value="PIG-U"/>
    <property type="match status" value="1"/>
</dbReference>
<evidence type="ECO:0000256" key="9">
    <source>
        <dbReference type="SAM" id="Phobius"/>
    </source>
</evidence>
<keyword evidence="6" id="KW-0256">Endoplasmic reticulum</keyword>
<dbReference type="EMBL" id="JBJKFK010001122">
    <property type="protein sequence ID" value="KAL3314019.1"/>
    <property type="molecule type" value="Genomic_DNA"/>
</dbReference>
<proteinExistence type="inferred from homology"/>
<evidence type="ECO:0000256" key="5">
    <source>
        <dbReference type="ARBA" id="ARBA00022692"/>
    </source>
</evidence>
<evidence type="ECO:0000256" key="6">
    <source>
        <dbReference type="ARBA" id="ARBA00022824"/>
    </source>
</evidence>
<evidence type="ECO:0000256" key="4">
    <source>
        <dbReference type="ARBA" id="ARBA00022502"/>
    </source>
</evidence>
<dbReference type="Proteomes" id="UP001626550">
    <property type="component" value="Unassembled WGS sequence"/>
</dbReference>
<dbReference type="AlphaFoldDB" id="A0ABD2Q391"/>
<comment type="subcellular location">
    <subcellularLocation>
        <location evidence="1">Endoplasmic reticulum membrane</location>
        <topology evidence="1">Multi-pass membrane protein</topology>
    </subcellularLocation>
</comment>